<organism evidence="1 2">
    <name type="scientific">Trifolium medium</name>
    <dbReference type="NCBI Taxonomy" id="97028"/>
    <lineage>
        <taxon>Eukaryota</taxon>
        <taxon>Viridiplantae</taxon>
        <taxon>Streptophyta</taxon>
        <taxon>Embryophyta</taxon>
        <taxon>Tracheophyta</taxon>
        <taxon>Spermatophyta</taxon>
        <taxon>Magnoliopsida</taxon>
        <taxon>eudicotyledons</taxon>
        <taxon>Gunneridae</taxon>
        <taxon>Pentapetalae</taxon>
        <taxon>rosids</taxon>
        <taxon>fabids</taxon>
        <taxon>Fabales</taxon>
        <taxon>Fabaceae</taxon>
        <taxon>Papilionoideae</taxon>
        <taxon>50 kb inversion clade</taxon>
        <taxon>NPAAA clade</taxon>
        <taxon>Hologalegina</taxon>
        <taxon>IRL clade</taxon>
        <taxon>Trifolieae</taxon>
        <taxon>Trifolium</taxon>
    </lineage>
</organism>
<reference evidence="1 2" key="1">
    <citation type="journal article" date="2018" name="Front. Plant Sci.">
        <title>Red Clover (Trifolium pratense) and Zigzag Clover (T. medium) - A Picture of Genomic Similarities and Differences.</title>
        <authorList>
            <person name="Dluhosova J."/>
            <person name="Istvanek J."/>
            <person name="Nedelnik J."/>
            <person name="Repkova J."/>
        </authorList>
    </citation>
    <scope>NUCLEOTIDE SEQUENCE [LARGE SCALE GENOMIC DNA]</scope>
    <source>
        <strain evidence="2">cv. 10/8</strain>
        <tissue evidence="1">Leaf</tissue>
    </source>
</reference>
<dbReference type="EMBL" id="LXQA010465665">
    <property type="protein sequence ID" value="MCI53591.1"/>
    <property type="molecule type" value="Genomic_DNA"/>
</dbReference>
<name>A0A392SXK7_9FABA</name>
<sequence length="44" mass="4993">MRGGAPAGVERRRVEEVEYGGLKVVVICRDFEMKMVVVICCDYE</sequence>
<comment type="caution">
    <text evidence="1">The sequence shown here is derived from an EMBL/GenBank/DDBJ whole genome shotgun (WGS) entry which is preliminary data.</text>
</comment>
<dbReference type="Proteomes" id="UP000265520">
    <property type="component" value="Unassembled WGS sequence"/>
</dbReference>
<accession>A0A392SXK7</accession>
<proteinExistence type="predicted"/>
<protein>
    <submittedName>
        <fullName evidence="1">Uncharacterized protein</fullName>
    </submittedName>
</protein>
<keyword evidence="2" id="KW-1185">Reference proteome</keyword>
<dbReference type="AlphaFoldDB" id="A0A392SXK7"/>
<evidence type="ECO:0000313" key="2">
    <source>
        <dbReference type="Proteomes" id="UP000265520"/>
    </source>
</evidence>
<evidence type="ECO:0000313" key="1">
    <source>
        <dbReference type="EMBL" id="MCI53591.1"/>
    </source>
</evidence>